<proteinExistence type="predicted"/>
<dbReference type="AlphaFoldDB" id="A0A1G6KSF9"/>
<gene>
    <name evidence="1" type="ORF">SAMN04487779_1001607</name>
</gene>
<evidence type="ECO:0000313" key="1">
    <source>
        <dbReference type="EMBL" id="SDC33306.1"/>
    </source>
</evidence>
<sequence length="244" mass="25633">MAHDTYVQDGKLLYSTDLTALNNSGVDGRAVLLIDQDTRTLTVDIQASGLEPGPMHIQHIHGFNDDTDAKSPTIAQDSDGDGFVELAEGLATYGPIQLNLTLNPENSAHDHGTDGHDHTDEAMFPTVGADGKLSYREVFTFAADDPNASAILDGITPLEAKEIVIHGLTTNANQGAGTTGEVDGTDGYKLVLPVASGELSGVAPAADVLAAVDDLGLNPNDVVDWNAIAAHVTENFEATGQWYL</sequence>
<dbReference type="RefSeq" id="WP_090660304.1">
    <property type="nucleotide sequence ID" value="NZ_FMZX01000001.1"/>
</dbReference>
<protein>
    <submittedName>
        <fullName evidence="1">Uncharacterized protein</fullName>
    </submittedName>
</protein>
<evidence type="ECO:0000313" key="2">
    <source>
        <dbReference type="Proteomes" id="UP000198925"/>
    </source>
</evidence>
<dbReference type="EMBL" id="FMZX01000001">
    <property type="protein sequence ID" value="SDC33306.1"/>
    <property type="molecule type" value="Genomic_DNA"/>
</dbReference>
<keyword evidence="2" id="KW-1185">Reference proteome</keyword>
<dbReference type="STRING" id="938405.SAMN02927895_00907"/>
<name>A0A1G6KSF9_9PROT</name>
<organism evidence="1 2">
    <name type="scientific">Belnapia rosea</name>
    <dbReference type="NCBI Taxonomy" id="938405"/>
    <lineage>
        <taxon>Bacteria</taxon>
        <taxon>Pseudomonadati</taxon>
        <taxon>Pseudomonadota</taxon>
        <taxon>Alphaproteobacteria</taxon>
        <taxon>Acetobacterales</taxon>
        <taxon>Roseomonadaceae</taxon>
        <taxon>Belnapia</taxon>
    </lineage>
</organism>
<reference evidence="1 2" key="1">
    <citation type="submission" date="2016-10" db="EMBL/GenBank/DDBJ databases">
        <authorList>
            <person name="de Groot N.N."/>
        </authorList>
    </citation>
    <scope>NUCLEOTIDE SEQUENCE [LARGE SCALE GENOMIC DNA]</scope>
    <source>
        <strain evidence="1 2">CPCC 100156</strain>
    </source>
</reference>
<dbReference type="Proteomes" id="UP000198925">
    <property type="component" value="Unassembled WGS sequence"/>
</dbReference>
<accession>A0A1G6KSF9</accession>